<protein>
    <submittedName>
        <fullName evidence="1">Uncharacterized protein</fullName>
    </submittedName>
</protein>
<comment type="caution">
    <text evidence="1">The sequence shown here is derived from an EMBL/GenBank/DDBJ whole genome shotgun (WGS) entry which is preliminary data.</text>
</comment>
<dbReference type="RefSeq" id="WP_171653521.1">
    <property type="nucleotide sequence ID" value="NZ_WHOD01000070.1"/>
</dbReference>
<evidence type="ECO:0000313" key="1">
    <source>
        <dbReference type="EMBL" id="NOU95321.1"/>
    </source>
</evidence>
<name>A0A972GR30_9BACL</name>
<accession>A0A972GR30</accession>
<keyword evidence="2" id="KW-1185">Reference proteome</keyword>
<dbReference type="EMBL" id="WHOD01000070">
    <property type="protein sequence ID" value="NOU95321.1"/>
    <property type="molecule type" value="Genomic_DNA"/>
</dbReference>
<dbReference type="AlphaFoldDB" id="A0A972GR30"/>
<evidence type="ECO:0000313" key="2">
    <source>
        <dbReference type="Proteomes" id="UP000641588"/>
    </source>
</evidence>
<reference evidence="1" key="1">
    <citation type="submission" date="2019-10" db="EMBL/GenBank/DDBJ databases">
        <title>Description of Paenibacillus glebae sp. nov.</title>
        <authorList>
            <person name="Carlier A."/>
            <person name="Qi S."/>
        </authorList>
    </citation>
    <scope>NUCLEOTIDE SEQUENCE</scope>
    <source>
        <strain evidence="1">LMG 31456</strain>
    </source>
</reference>
<sequence>MESIKLMNREQAIFLEVMDDLDFNGILEPLIFSYHDFLSGYDFSISTDLEIQKRARECMKKYMIMQDTSICFYDQRWEILKTLDLDAAEWDYLDQIGY</sequence>
<dbReference type="Proteomes" id="UP000641588">
    <property type="component" value="Unassembled WGS sequence"/>
</dbReference>
<gene>
    <name evidence="1" type="ORF">GC093_19125</name>
</gene>
<proteinExistence type="predicted"/>
<organism evidence="1 2">
    <name type="scientific">Paenibacillus foliorum</name>
    <dbReference type="NCBI Taxonomy" id="2654974"/>
    <lineage>
        <taxon>Bacteria</taxon>
        <taxon>Bacillati</taxon>
        <taxon>Bacillota</taxon>
        <taxon>Bacilli</taxon>
        <taxon>Bacillales</taxon>
        <taxon>Paenibacillaceae</taxon>
        <taxon>Paenibacillus</taxon>
    </lineage>
</organism>